<dbReference type="PANTHER" id="PTHR48070:SF6">
    <property type="entry name" value="ESTERASE OVCA2"/>
    <property type="match status" value="1"/>
</dbReference>
<dbReference type="GO" id="GO:0019748">
    <property type="term" value="P:secondary metabolic process"/>
    <property type="evidence" value="ECO:0007669"/>
    <property type="project" value="TreeGrafter"/>
</dbReference>
<dbReference type="SUPFAM" id="SSF53474">
    <property type="entry name" value="alpha/beta-Hydrolases"/>
    <property type="match status" value="1"/>
</dbReference>
<dbReference type="Gene3D" id="3.40.50.1820">
    <property type="entry name" value="alpha/beta hydrolase"/>
    <property type="match status" value="1"/>
</dbReference>
<evidence type="ECO:0000313" key="4">
    <source>
        <dbReference type="Proteomes" id="UP000054481"/>
    </source>
</evidence>
<dbReference type="Pfam" id="PF03959">
    <property type="entry name" value="FSH1"/>
    <property type="match status" value="1"/>
</dbReference>
<dbReference type="InterPro" id="IPR050593">
    <property type="entry name" value="LovG"/>
</dbReference>
<dbReference type="AlphaFoldDB" id="A0A0F7ZLI6"/>
<dbReference type="OrthoDB" id="2094269at2759"/>
<dbReference type="GO" id="GO:0005737">
    <property type="term" value="C:cytoplasm"/>
    <property type="evidence" value="ECO:0007669"/>
    <property type="project" value="TreeGrafter"/>
</dbReference>
<feature type="domain" description="Serine hydrolase" evidence="2">
    <location>
        <begin position="21"/>
        <end position="115"/>
    </location>
</feature>
<dbReference type="InterPro" id="IPR005645">
    <property type="entry name" value="FSH-like_dom"/>
</dbReference>
<evidence type="ECO:0000313" key="3">
    <source>
        <dbReference type="EMBL" id="KJZ71155.1"/>
    </source>
</evidence>
<accession>A0A0F7ZLI6</accession>
<evidence type="ECO:0000259" key="2">
    <source>
        <dbReference type="Pfam" id="PF03959"/>
    </source>
</evidence>
<organism evidence="3 4">
    <name type="scientific">Hirsutella minnesotensis 3608</name>
    <dbReference type="NCBI Taxonomy" id="1043627"/>
    <lineage>
        <taxon>Eukaryota</taxon>
        <taxon>Fungi</taxon>
        <taxon>Dikarya</taxon>
        <taxon>Ascomycota</taxon>
        <taxon>Pezizomycotina</taxon>
        <taxon>Sordariomycetes</taxon>
        <taxon>Hypocreomycetidae</taxon>
        <taxon>Hypocreales</taxon>
        <taxon>Ophiocordycipitaceae</taxon>
        <taxon>Hirsutella</taxon>
    </lineage>
</organism>
<dbReference type="EMBL" id="KQ030586">
    <property type="protein sequence ID" value="KJZ71155.1"/>
    <property type="molecule type" value="Genomic_DNA"/>
</dbReference>
<keyword evidence="1" id="KW-0378">Hydrolase</keyword>
<dbReference type="Proteomes" id="UP000054481">
    <property type="component" value="Unassembled WGS sequence"/>
</dbReference>
<evidence type="ECO:0000256" key="1">
    <source>
        <dbReference type="ARBA" id="ARBA00022801"/>
    </source>
</evidence>
<gene>
    <name evidence="3" type="ORF">HIM_09454</name>
</gene>
<reference evidence="3 4" key="1">
    <citation type="journal article" date="2014" name="Genome Biol. Evol.">
        <title>Comparative genomics and transcriptomics analyses reveal divergent lifestyle features of nematode endoparasitic fungus Hirsutella minnesotensis.</title>
        <authorList>
            <person name="Lai Y."/>
            <person name="Liu K."/>
            <person name="Zhang X."/>
            <person name="Zhang X."/>
            <person name="Li K."/>
            <person name="Wang N."/>
            <person name="Shu C."/>
            <person name="Wu Y."/>
            <person name="Wang C."/>
            <person name="Bushley K.E."/>
            <person name="Xiang M."/>
            <person name="Liu X."/>
        </authorList>
    </citation>
    <scope>NUCLEOTIDE SEQUENCE [LARGE SCALE GENOMIC DNA]</scope>
    <source>
        <strain evidence="3 4">3608</strain>
    </source>
</reference>
<proteinExistence type="predicted"/>
<dbReference type="InterPro" id="IPR029058">
    <property type="entry name" value="AB_hydrolase_fold"/>
</dbReference>
<protein>
    <recommendedName>
        <fullName evidence="2">Serine hydrolase domain-containing protein</fullName>
    </recommendedName>
</protein>
<dbReference type="GO" id="GO:0005634">
    <property type="term" value="C:nucleus"/>
    <property type="evidence" value="ECO:0007669"/>
    <property type="project" value="TreeGrafter"/>
</dbReference>
<sequence>MVASLLEDNRRAEFSLLDSDKYPIAFDDLEYPPLKFAVIISGYASSGESCRAFFDSPIKTPSMHMLGILDDVVDEETSLKLAARCQGPDDDKPNESIVVYHPGGHVAPSGKRELAAMTQFLKRCIG</sequence>
<dbReference type="GO" id="GO:0016787">
    <property type="term" value="F:hydrolase activity"/>
    <property type="evidence" value="ECO:0007669"/>
    <property type="project" value="UniProtKB-KW"/>
</dbReference>
<keyword evidence="4" id="KW-1185">Reference proteome</keyword>
<name>A0A0F7ZLI6_9HYPO</name>
<dbReference type="PANTHER" id="PTHR48070">
    <property type="entry name" value="ESTERASE OVCA2"/>
    <property type="match status" value="1"/>
</dbReference>